<name>A0A240UIA2_9BURK</name>
<gene>
    <name evidence="2" type="ORF">CBP36_19730</name>
</gene>
<evidence type="ECO:0000313" key="3">
    <source>
        <dbReference type="Proteomes" id="UP000194440"/>
    </source>
</evidence>
<accession>A0A240UIA2</accession>
<evidence type="ECO:0000313" key="2">
    <source>
        <dbReference type="EMBL" id="ART61198.1"/>
    </source>
</evidence>
<proteinExistence type="predicted"/>
<dbReference type="EMBL" id="CP021367">
    <property type="protein sequence ID" value="ART61198.1"/>
    <property type="molecule type" value="Genomic_DNA"/>
</dbReference>
<dbReference type="KEGG" id="acis:CBP35_19690"/>
<feature type="compositionally biased region" description="Polar residues" evidence="1">
    <location>
        <begin position="209"/>
        <end position="220"/>
    </location>
</feature>
<dbReference type="RefSeq" id="WP_086928969.1">
    <property type="nucleotide sequence ID" value="NZ_CP021363.1"/>
</dbReference>
<geneLocation type="plasmid" evidence="2 3">
    <name>pACP4.1</name>
</geneLocation>
<protein>
    <submittedName>
        <fullName evidence="2">Uncharacterized protein</fullName>
    </submittedName>
</protein>
<organism evidence="2 3">
    <name type="scientific">Acidovorax carolinensis</name>
    <dbReference type="NCBI Taxonomy" id="553814"/>
    <lineage>
        <taxon>Bacteria</taxon>
        <taxon>Pseudomonadati</taxon>
        <taxon>Pseudomonadota</taxon>
        <taxon>Betaproteobacteria</taxon>
        <taxon>Burkholderiales</taxon>
        <taxon>Comamonadaceae</taxon>
        <taxon>Acidovorax</taxon>
    </lineage>
</organism>
<dbReference type="AlphaFoldDB" id="A0A240UIA2"/>
<feature type="region of interest" description="Disordered" evidence="1">
    <location>
        <begin position="201"/>
        <end position="240"/>
    </location>
</feature>
<reference evidence="2" key="1">
    <citation type="submission" date="2017-05" db="EMBL/GenBank/DDBJ databases">
        <title>Polyphasic characterization of four soil-derived phenanthrene-degrading Acidovorax strains and proposal of Acidovorax phenanthrenivorans sp. nov.</title>
        <authorList>
            <person name="Singleton D."/>
            <person name="Lee J."/>
            <person name="Dickey A.N."/>
            <person name="Stroud A."/>
            <person name="Scholl E.H."/>
            <person name="Wright F.A."/>
            <person name="Aitken M.D."/>
        </authorList>
    </citation>
    <scope>NUCLEOTIDE SEQUENCE</scope>
    <source>
        <strain evidence="2">P4</strain>
        <plasmid evidence="2">pACP4.1</plasmid>
    </source>
</reference>
<evidence type="ECO:0000256" key="1">
    <source>
        <dbReference type="SAM" id="MobiDB-lite"/>
    </source>
</evidence>
<dbReference type="KEGG" id="acip:CBP36_19730"/>
<keyword evidence="2" id="KW-0614">Plasmid</keyword>
<sequence length="240" mass="26364">MPERIRPIVTQLAQEMLLEEISELEKSKSRVAGMSARVSRAMLLQSARLSVYSSVVHLSLKPWHLADAAMLSEVVDALSQSGDFAAANPILLRGSPPTVYVCATPKDDRDSYLMSVAAIINGRRVHSLVLDAELFEWGASHEQACAKLGLRPPFVAICERQSAGRHQMVNPQNLTDPRPVLIFDTAGQVQTLDETGKVVSANQSRERATTPTAHTASVQSRIEALRKTQRARNGDKRPDF</sequence>
<keyword evidence="3" id="KW-1185">Reference proteome</keyword>
<dbReference type="Proteomes" id="UP000194440">
    <property type="component" value="Plasmid pACP4.1"/>
</dbReference>